<dbReference type="AlphaFoldDB" id="D2QXK2"/>
<dbReference type="HOGENOM" id="CLU_091805_2_0_0"/>
<name>D2QXK2_PIRSD</name>
<dbReference type="GO" id="GO:0016020">
    <property type="term" value="C:membrane"/>
    <property type="evidence" value="ECO:0007669"/>
    <property type="project" value="UniProtKB-SubCell"/>
</dbReference>
<accession>D2QXK2</accession>
<dbReference type="OrthoDB" id="9795496at2"/>
<evidence type="ECO:0000256" key="5">
    <source>
        <dbReference type="ARBA" id="ARBA00023136"/>
    </source>
</evidence>
<feature type="transmembrane region" description="Helical" evidence="6">
    <location>
        <begin position="155"/>
        <end position="178"/>
    </location>
</feature>
<dbReference type="KEGG" id="psl:Psta_1512"/>
<dbReference type="PANTHER" id="PTHR10057">
    <property type="entry name" value="PERIPHERAL-TYPE BENZODIAZEPINE RECEPTOR"/>
    <property type="match status" value="1"/>
</dbReference>
<dbReference type="FunFam" id="1.20.1260.100:FF:000001">
    <property type="entry name" value="translocator protein 2"/>
    <property type="match status" value="1"/>
</dbReference>
<feature type="transmembrane region" description="Helical" evidence="6">
    <location>
        <begin position="70"/>
        <end position="90"/>
    </location>
</feature>
<keyword evidence="3 6" id="KW-0812">Transmembrane</keyword>
<dbReference type="Gene3D" id="1.20.1260.100">
    <property type="entry name" value="TspO/MBR protein"/>
    <property type="match status" value="1"/>
</dbReference>
<feature type="transmembrane region" description="Helical" evidence="6">
    <location>
        <begin position="129"/>
        <end position="148"/>
    </location>
</feature>
<reference evidence="7 8" key="1">
    <citation type="journal article" date="2009" name="Stand. Genomic Sci.">
        <title>Complete genome sequence of Pirellula staleyi type strain (ATCC 27377).</title>
        <authorList>
            <person name="Clum A."/>
            <person name="Tindall B.J."/>
            <person name="Sikorski J."/>
            <person name="Ivanova N."/>
            <person name="Mavrommatis K."/>
            <person name="Lucas S."/>
            <person name="Glavina del Rio T."/>
            <person name="Nolan M."/>
            <person name="Chen F."/>
            <person name="Tice H."/>
            <person name="Pitluck S."/>
            <person name="Cheng J.F."/>
            <person name="Chertkov O."/>
            <person name="Brettin T."/>
            <person name="Han C."/>
            <person name="Detter J.C."/>
            <person name="Kuske C."/>
            <person name="Bruce D."/>
            <person name="Goodwin L."/>
            <person name="Ovchinikova G."/>
            <person name="Pati A."/>
            <person name="Mikhailova N."/>
            <person name="Chen A."/>
            <person name="Palaniappan K."/>
            <person name="Land M."/>
            <person name="Hauser L."/>
            <person name="Chang Y.J."/>
            <person name="Jeffries C.D."/>
            <person name="Chain P."/>
            <person name="Rohde M."/>
            <person name="Goker M."/>
            <person name="Bristow J."/>
            <person name="Eisen J.A."/>
            <person name="Markowitz V."/>
            <person name="Hugenholtz P."/>
            <person name="Kyrpides N.C."/>
            <person name="Klenk H.P."/>
            <person name="Lapidus A."/>
        </authorList>
    </citation>
    <scope>NUCLEOTIDE SEQUENCE [LARGE SCALE GENOMIC DNA]</scope>
    <source>
        <strain evidence="8">ATCC 27377 / DSM 6068 / ICPB 4128</strain>
    </source>
</reference>
<dbReference type="STRING" id="530564.Psta_1512"/>
<dbReference type="EMBL" id="CP001848">
    <property type="protein sequence ID" value="ADB16187.1"/>
    <property type="molecule type" value="Genomic_DNA"/>
</dbReference>
<dbReference type="Pfam" id="PF03073">
    <property type="entry name" value="TspO_MBR"/>
    <property type="match status" value="1"/>
</dbReference>
<dbReference type="PANTHER" id="PTHR10057:SF0">
    <property type="entry name" value="TRANSLOCATOR PROTEIN"/>
    <property type="match status" value="1"/>
</dbReference>
<feature type="transmembrane region" description="Helical" evidence="6">
    <location>
        <begin position="30"/>
        <end position="50"/>
    </location>
</feature>
<dbReference type="GO" id="GO:0033013">
    <property type="term" value="P:tetrapyrrole metabolic process"/>
    <property type="evidence" value="ECO:0007669"/>
    <property type="project" value="UniProtKB-ARBA"/>
</dbReference>
<evidence type="ECO:0000313" key="8">
    <source>
        <dbReference type="Proteomes" id="UP000001887"/>
    </source>
</evidence>
<gene>
    <name evidence="7" type="ordered locus">Psta_1512</name>
</gene>
<organism evidence="7 8">
    <name type="scientific">Pirellula staleyi (strain ATCC 27377 / DSM 6068 / ICPB 4128)</name>
    <name type="common">Pirella staleyi</name>
    <dbReference type="NCBI Taxonomy" id="530564"/>
    <lineage>
        <taxon>Bacteria</taxon>
        <taxon>Pseudomonadati</taxon>
        <taxon>Planctomycetota</taxon>
        <taxon>Planctomycetia</taxon>
        <taxon>Pirellulales</taxon>
        <taxon>Pirellulaceae</taxon>
        <taxon>Pirellula</taxon>
    </lineage>
</organism>
<feature type="transmembrane region" description="Helical" evidence="6">
    <location>
        <begin position="102"/>
        <end position="123"/>
    </location>
</feature>
<proteinExistence type="inferred from homology"/>
<evidence type="ECO:0000256" key="1">
    <source>
        <dbReference type="ARBA" id="ARBA00004141"/>
    </source>
</evidence>
<evidence type="ECO:0000256" key="6">
    <source>
        <dbReference type="SAM" id="Phobius"/>
    </source>
</evidence>
<sequence length="181" mass="19395" precursor="true">MSGSSSTITATDPGSIDPRISPTLSWPLKLLALIGIVIAVLAVGGGSALAGSPDAWYAALVRPPLAPPNWIFGPVWTLLYIMMGISLWLLMLAPAGRQRTTAIGLFLLQLLLNFAWTPIFFGLHRTDLAAIEIVLLLLALLATIGAAARVSRPSALLLVPYAAWVSFATYLSIGFWWLNRS</sequence>
<comment type="subcellular location">
    <subcellularLocation>
        <location evidence="1">Membrane</location>
        <topology evidence="1">Multi-pass membrane protein</topology>
    </subcellularLocation>
</comment>
<protein>
    <submittedName>
        <fullName evidence="7">TspO and MBR like protein</fullName>
    </submittedName>
</protein>
<dbReference type="eggNOG" id="COG3476">
    <property type="taxonomic scope" value="Bacteria"/>
</dbReference>
<keyword evidence="8" id="KW-1185">Reference proteome</keyword>
<evidence type="ECO:0000256" key="2">
    <source>
        <dbReference type="ARBA" id="ARBA00007524"/>
    </source>
</evidence>
<dbReference type="CDD" id="cd15904">
    <property type="entry name" value="TSPO_MBR"/>
    <property type="match status" value="1"/>
</dbReference>
<dbReference type="InterPro" id="IPR038330">
    <property type="entry name" value="TspO/MBR-related_sf"/>
</dbReference>
<keyword evidence="4 6" id="KW-1133">Transmembrane helix</keyword>
<evidence type="ECO:0000256" key="3">
    <source>
        <dbReference type="ARBA" id="ARBA00022692"/>
    </source>
</evidence>
<comment type="similarity">
    <text evidence="2">Belongs to the TspO/BZRP family.</text>
</comment>
<evidence type="ECO:0000256" key="4">
    <source>
        <dbReference type="ARBA" id="ARBA00022989"/>
    </source>
</evidence>
<dbReference type="Proteomes" id="UP000001887">
    <property type="component" value="Chromosome"/>
</dbReference>
<dbReference type="PIRSF" id="PIRSF005859">
    <property type="entry name" value="PBR"/>
    <property type="match status" value="1"/>
</dbReference>
<keyword evidence="5 6" id="KW-0472">Membrane</keyword>
<evidence type="ECO:0000313" key="7">
    <source>
        <dbReference type="EMBL" id="ADB16187.1"/>
    </source>
</evidence>
<dbReference type="InterPro" id="IPR004307">
    <property type="entry name" value="TspO_MBR"/>
</dbReference>